<dbReference type="HOGENOM" id="CLU_160591_0_0_11"/>
<evidence type="ECO:0008006" key="3">
    <source>
        <dbReference type="Google" id="ProtNLM"/>
    </source>
</evidence>
<dbReference type="InterPro" id="IPR029060">
    <property type="entry name" value="PIN-like_dom_sf"/>
</dbReference>
<dbReference type="KEGG" id="mph:MLP_34170"/>
<protein>
    <recommendedName>
        <fullName evidence="3">PIN domain-containing protein</fullName>
    </recommendedName>
</protein>
<accession>F5XMH4</accession>
<dbReference type="AlphaFoldDB" id="F5XMH4"/>
<dbReference type="Proteomes" id="UP000007947">
    <property type="component" value="Chromosome"/>
</dbReference>
<evidence type="ECO:0000313" key="2">
    <source>
        <dbReference type="Proteomes" id="UP000007947"/>
    </source>
</evidence>
<dbReference type="RefSeq" id="WP_013864290.1">
    <property type="nucleotide sequence ID" value="NC_015635.1"/>
</dbReference>
<sequence>MALVLDAGALIRTDRGDARIGARLRVAQQHRIRVVSSVAVVAQVWRSGTRQARLARVLRGIAIGEIDDEESRRIGELLGLSRTADIADAHLALVVRPGDLVLTSNPDDIEHLLAVRGVSASVERV</sequence>
<organism evidence="1 2">
    <name type="scientific">Microlunatus phosphovorus (strain ATCC 700054 / DSM 10555 / JCM 9379 / NBRC 101784 / NCIMB 13414 / VKM Ac-1990 / NM-1)</name>
    <dbReference type="NCBI Taxonomy" id="1032480"/>
    <lineage>
        <taxon>Bacteria</taxon>
        <taxon>Bacillati</taxon>
        <taxon>Actinomycetota</taxon>
        <taxon>Actinomycetes</taxon>
        <taxon>Propionibacteriales</taxon>
        <taxon>Propionibacteriaceae</taxon>
        <taxon>Microlunatus</taxon>
    </lineage>
</organism>
<dbReference type="EMBL" id="AP012204">
    <property type="protein sequence ID" value="BAK36431.1"/>
    <property type="molecule type" value="Genomic_DNA"/>
</dbReference>
<dbReference type="eggNOG" id="COG1848">
    <property type="taxonomic scope" value="Bacteria"/>
</dbReference>
<name>F5XMH4_MICPN</name>
<dbReference type="OrthoDB" id="3785877at2"/>
<gene>
    <name evidence="1" type="ordered locus">MLP_34170</name>
</gene>
<reference evidence="1 2" key="1">
    <citation type="submission" date="2011-05" db="EMBL/GenBank/DDBJ databases">
        <title>Whole genome sequence of Microlunatus phosphovorus NM-1.</title>
        <authorList>
            <person name="Hosoyama A."/>
            <person name="Sasaki K."/>
            <person name="Harada T."/>
            <person name="Igarashi R."/>
            <person name="Kawakoshi A."/>
            <person name="Sasagawa M."/>
            <person name="Fukada J."/>
            <person name="Nakamura S."/>
            <person name="Katano Y."/>
            <person name="Hanada S."/>
            <person name="Kamagata Y."/>
            <person name="Nakamura N."/>
            <person name="Yamazaki S."/>
            <person name="Fujita N."/>
        </authorList>
    </citation>
    <scope>NUCLEOTIDE SEQUENCE [LARGE SCALE GENOMIC DNA]</scope>
    <source>
        <strain evidence="2">ATCC 700054 / DSM 10555 / JCM 9379 / NBRC 101784 / NCIMB 13414 / VKM Ac-1990 / NM-1</strain>
    </source>
</reference>
<keyword evidence="2" id="KW-1185">Reference proteome</keyword>
<dbReference type="Gene3D" id="3.40.50.1010">
    <property type="entry name" value="5'-nuclease"/>
    <property type="match status" value="1"/>
</dbReference>
<dbReference type="SUPFAM" id="SSF88723">
    <property type="entry name" value="PIN domain-like"/>
    <property type="match status" value="1"/>
</dbReference>
<evidence type="ECO:0000313" key="1">
    <source>
        <dbReference type="EMBL" id="BAK36431.1"/>
    </source>
</evidence>
<proteinExistence type="predicted"/>
<dbReference type="STRING" id="1032480.MLP_34170"/>